<comment type="similarity">
    <text evidence="1">Belongs to the LysR transcriptional regulatory family.</text>
</comment>
<evidence type="ECO:0000256" key="2">
    <source>
        <dbReference type="ARBA" id="ARBA00023015"/>
    </source>
</evidence>
<dbReference type="Gene3D" id="3.40.190.290">
    <property type="match status" value="1"/>
</dbReference>
<dbReference type="PROSITE" id="PS50931">
    <property type="entry name" value="HTH_LYSR"/>
    <property type="match status" value="1"/>
</dbReference>
<comment type="caution">
    <text evidence="6">The sequence shown here is derived from an EMBL/GenBank/DDBJ whole genome shotgun (WGS) entry which is preliminary data.</text>
</comment>
<organism evidence="6 7">
    <name type="scientific">Sulfitobacter sediminilitoris</name>
    <dbReference type="NCBI Taxonomy" id="2698830"/>
    <lineage>
        <taxon>Bacteria</taxon>
        <taxon>Pseudomonadati</taxon>
        <taxon>Pseudomonadota</taxon>
        <taxon>Alphaproteobacteria</taxon>
        <taxon>Rhodobacterales</taxon>
        <taxon>Roseobacteraceae</taxon>
        <taxon>Sulfitobacter</taxon>
    </lineage>
</organism>
<feature type="domain" description="HTH lysR-type" evidence="5">
    <location>
        <begin position="29"/>
        <end position="86"/>
    </location>
</feature>
<dbReference type="Gene3D" id="1.10.10.10">
    <property type="entry name" value="Winged helix-like DNA-binding domain superfamily/Winged helix DNA-binding domain"/>
    <property type="match status" value="1"/>
</dbReference>
<dbReference type="GO" id="GO:0006351">
    <property type="term" value="P:DNA-templated transcription"/>
    <property type="evidence" value="ECO:0007669"/>
    <property type="project" value="TreeGrafter"/>
</dbReference>
<protein>
    <submittedName>
        <fullName evidence="6">LysR family transcriptional regulator</fullName>
    </submittedName>
</protein>
<name>A0A6P0CI42_9RHOB</name>
<dbReference type="PRINTS" id="PR00039">
    <property type="entry name" value="HTHLYSR"/>
</dbReference>
<proteinExistence type="inferred from homology"/>
<dbReference type="AlphaFoldDB" id="A0A6P0CI42"/>
<evidence type="ECO:0000313" key="6">
    <source>
        <dbReference type="EMBL" id="NEK25070.1"/>
    </source>
</evidence>
<gene>
    <name evidence="6" type="ORF">GV827_22135</name>
</gene>
<dbReference type="SUPFAM" id="SSF53850">
    <property type="entry name" value="Periplasmic binding protein-like II"/>
    <property type="match status" value="1"/>
</dbReference>
<dbReference type="SUPFAM" id="SSF46785">
    <property type="entry name" value="Winged helix' DNA-binding domain"/>
    <property type="match status" value="1"/>
</dbReference>
<evidence type="ECO:0000256" key="3">
    <source>
        <dbReference type="ARBA" id="ARBA00023125"/>
    </source>
</evidence>
<keyword evidence="2" id="KW-0805">Transcription regulation</keyword>
<dbReference type="InterPro" id="IPR058163">
    <property type="entry name" value="LysR-type_TF_proteobact-type"/>
</dbReference>
<dbReference type="GO" id="GO:0003700">
    <property type="term" value="F:DNA-binding transcription factor activity"/>
    <property type="evidence" value="ECO:0007669"/>
    <property type="project" value="InterPro"/>
</dbReference>
<dbReference type="PANTHER" id="PTHR30537:SF3">
    <property type="entry name" value="TRANSCRIPTIONAL REGULATORY PROTEIN"/>
    <property type="match status" value="1"/>
</dbReference>
<evidence type="ECO:0000256" key="1">
    <source>
        <dbReference type="ARBA" id="ARBA00009437"/>
    </source>
</evidence>
<keyword evidence="4" id="KW-0804">Transcription</keyword>
<keyword evidence="7" id="KW-1185">Reference proteome</keyword>
<dbReference type="InterPro" id="IPR005119">
    <property type="entry name" value="LysR_subst-bd"/>
</dbReference>
<reference evidence="6 7" key="1">
    <citation type="submission" date="2020-01" db="EMBL/GenBank/DDBJ databases">
        <title>Sulfitobacter sediminilitoris sp. nov., isolated from a tidal flat.</title>
        <authorList>
            <person name="Park S."/>
            <person name="Yoon J.-H."/>
        </authorList>
    </citation>
    <scope>NUCLEOTIDE SEQUENCE [LARGE SCALE GENOMIC DNA]</scope>
    <source>
        <strain evidence="6 7">JBTF-M27</strain>
    </source>
</reference>
<dbReference type="InterPro" id="IPR036388">
    <property type="entry name" value="WH-like_DNA-bd_sf"/>
</dbReference>
<sequence length="318" mass="35756">MLLKDSWGTIFLVSVATLCCSTKMKSAFRNWSDIRVFLAVVREGSTLAASQKLGVAQPTVARRIEALEHALGLHLFVRDTRGFKPTENGRRLVEHAEAVERTILEFSDQAAELATGKPIRITAFSGNFSPRMLDIVDQFSAYNPNAAFEFLPTVKSLDLMAGEADIALRLARTEPDPNLICRKISDARWSLFGGASYAQKFGLPSSIEELGGHRFVTFQRGDVPNVFHEWLRRNVLPEQIVATYSEIDLMHAAIRSGKGLGISNIRLVEDDETLLRCFSEIQELIVPQLMLISPDAYRRTEVKDFIKYFAPRYAEIFK</sequence>
<accession>A0A6P0CI42</accession>
<dbReference type="PANTHER" id="PTHR30537">
    <property type="entry name" value="HTH-TYPE TRANSCRIPTIONAL REGULATOR"/>
    <property type="match status" value="1"/>
</dbReference>
<evidence type="ECO:0000259" key="5">
    <source>
        <dbReference type="PROSITE" id="PS50931"/>
    </source>
</evidence>
<dbReference type="InterPro" id="IPR036390">
    <property type="entry name" value="WH_DNA-bd_sf"/>
</dbReference>
<dbReference type="GO" id="GO:0043565">
    <property type="term" value="F:sequence-specific DNA binding"/>
    <property type="evidence" value="ECO:0007669"/>
    <property type="project" value="TreeGrafter"/>
</dbReference>
<dbReference type="EMBL" id="JAABNT010000036">
    <property type="protein sequence ID" value="NEK25070.1"/>
    <property type="molecule type" value="Genomic_DNA"/>
</dbReference>
<dbReference type="RefSeq" id="WP_164356330.1">
    <property type="nucleotide sequence ID" value="NZ_JAABNT010000036.1"/>
</dbReference>
<evidence type="ECO:0000256" key="4">
    <source>
        <dbReference type="ARBA" id="ARBA00023163"/>
    </source>
</evidence>
<keyword evidence="3" id="KW-0238">DNA-binding</keyword>
<dbReference type="Proteomes" id="UP000468591">
    <property type="component" value="Unassembled WGS sequence"/>
</dbReference>
<dbReference type="InterPro" id="IPR000847">
    <property type="entry name" value="LysR_HTH_N"/>
</dbReference>
<evidence type="ECO:0000313" key="7">
    <source>
        <dbReference type="Proteomes" id="UP000468591"/>
    </source>
</evidence>
<dbReference type="Pfam" id="PF03466">
    <property type="entry name" value="LysR_substrate"/>
    <property type="match status" value="1"/>
</dbReference>
<dbReference type="Pfam" id="PF00126">
    <property type="entry name" value="HTH_1"/>
    <property type="match status" value="1"/>
</dbReference>
<dbReference type="FunFam" id="1.10.10.10:FF:000001">
    <property type="entry name" value="LysR family transcriptional regulator"/>
    <property type="match status" value="1"/>
</dbReference>